<protein>
    <recommendedName>
        <fullName evidence="6">G-protein coupled receptors family 1 profile domain-containing protein</fullName>
    </recommendedName>
</protein>
<evidence type="ECO:0000259" key="6">
    <source>
        <dbReference type="PROSITE" id="PS50262"/>
    </source>
</evidence>
<organism evidence="7 8">
    <name type="scientific">Pristionchus entomophagus</name>
    <dbReference type="NCBI Taxonomy" id="358040"/>
    <lineage>
        <taxon>Eukaryota</taxon>
        <taxon>Metazoa</taxon>
        <taxon>Ecdysozoa</taxon>
        <taxon>Nematoda</taxon>
        <taxon>Chromadorea</taxon>
        <taxon>Rhabditida</taxon>
        <taxon>Rhabditina</taxon>
        <taxon>Diplogasteromorpha</taxon>
        <taxon>Diplogasteroidea</taxon>
        <taxon>Neodiplogasteridae</taxon>
        <taxon>Pristionchus</taxon>
    </lineage>
</organism>
<sequence>MSFSQIPFYHYAIMAVGWPSIILYILMIVSILKHRHKNALLRSSYFNMVLAEAIPEIILFLYVEFLMRTRKFGFLQVFEKQTNSLLVETVFFGHNALRYVVILGFIPFALNRFMALRSPTTYTKRWNVQFTLFMIFLCWIGGLSIASPIYFYPSANFSYLPNGYGGLSLQANDNVLDYDSLSAIITVSTVFGICSVFYLMTLISLRRVLMTVSTKSSTRVKEDFLLLLSSILTFSSMSFDVVVYIIQFVSVAANLDSLVSLSFDLWFVTTELMCISQPWCLLFTNRTVRRYFLRLFR</sequence>
<keyword evidence="4 5" id="KW-0472">Membrane</keyword>
<keyword evidence="8" id="KW-1185">Reference proteome</keyword>
<feature type="non-terminal residue" evidence="7">
    <location>
        <position position="297"/>
    </location>
</feature>
<dbReference type="PANTHER" id="PTHR31627:SF14">
    <property type="entry name" value="SERPENTINE RECEPTOR, CLASS T-RELATED"/>
    <property type="match status" value="1"/>
</dbReference>
<dbReference type="Pfam" id="PF10323">
    <property type="entry name" value="7TM_GPCR_Srv"/>
    <property type="match status" value="1"/>
</dbReference>
<dbReference type="PANTHER" id="PTHR31627">
    <property type="entry name" value="SERPENTINE RECEPTOR CLASS GAMMA-RELATED"/>
    <property type="match status" value="1"/>
</dbReference>
<evidence type="ECO:0000256" key="5">
    <source>
        <dbReference type="SAM" id="Phobius"/>
    </source>
</evidence>
<name>A0AAV5T8T2_9BILA</name>
<dbReference type="SUPFAM" id="SSF81321">
    <property type="entry name" value="Family A G protein-coupled receptor-like"/>
    <property type="match status" value="1"/>
</dbReference>
<dbReference type="InterPro" id="IPR017452">
    <property type="entry name" value="GPCR_Rhodpsn_7TM"/>
</dbReference>
<evidence type="ECO:0000256" key="2">
    <source>
        <dbReference type="ARBA" id="ARBA00022692"/>
    </source>
</evidence>
<accession>A0AAV5T8T2</accession>
<feature type="domain" description="G-protein coupled receptors family 1 profile" evidence="6">
    <location>
        <begin position="23"/>
        <end position="297"/>
    </location>
</feature>
<reference evidence="7" key="1">
    <citation type="submission" date="2023-10" db="EMBL/GenBank/DDBJ databases">
        <title>Genome assembly of Pristionchus species.</title>
        <authorList>
            <person name="Yoshida K."/>
            <person name="Sommer R.J."/>
        </authorList>
    </citation>
    <scope>NUCLEOTIDE SEQUENCE</scope>
    <source>
        <strain evidence="7">RS0144</strain>
    </source>
</reference>
<evidence type="ECO:0000256" key="3">
    <source>
        <dbReference type="ARBA" id="ARBA00022989"/>
    </source>
</evidence>
<comment type="caution">
    <text evidence="7">The sequence shown here is derived from an EMBL/GenBank/DDBJ whole genome shotgun (WGS) entry which is preliminary data.</text>
</comment>
<keyword evidence="2 5" id="KW-0812">Transmembrane</keyword>
<evidence type="ECO:0000256" key="4">
    <source>
        <dbReference type="ARBA" id="ARBA00023136"/>
    </source>
</evidence>
<dbReference type="PROSITE" id="PS50262">
    <property type="entry name" value="G_PROTEIN_RECEP_F1_2"/>
    <property type="match status" value="1"/>
</dbReference>
<dbReference type="Gene3D" id="1.20.1070.10">
    <property type="entry name" value="Rhodopsin 7-helix transmembrane proteins"/>
    <property type="match status" value="1"/>
</dbReference>
<dbReference type="GO" id="GO:0016020">
    <property type="term" value="C:membrane"/>
    <property type="evidence" value="ECO:0007669"/>
    <property type="project" value="UniProtKB-SubCell"/>
</dbReference>
<feature type="transmembrane region" description="Helical" evidence="5">
    <location>
        <begin position="224"/>
        <end position="246"/>
    </location>
</feature>
<feature type="transmembrane region" description="Helical" evidence="5">
    <location>
        <begin position="266"/>
        <end position="284"/>
    </location>
</feature>
<evidence type="ECO:0000313" key="7">
    <source>
        <dbReference type="EMBL" id="GMS91510.1"/>
    </source>
</evidence>
<feature type="transmembrane region" description="Helical" evidence="5">
    <location>
        <begin position="130"/>
        <end position="152"/>
    </location>
</feature>
<dbReference type="Proteomes" id="UP001432027">
    <property type="component" value="Unassembled WGS sequence"/>
</dbReference>
<comment type="subcellular location">
    <subcellularLocation>
        <location evidence="1">Membrane</location>
    </subcellularLocation>
</comment>
<dbReference type="EMBL" id="BTSX01000003">
    <property type="protein sequence ID" value="GMS91510.1"/>
    <property type="molecule type" value="Genomic_DNA"/>
</dbReference>
<feature type="transmembrane region" description="Helical" evidence="5">
    <location>
        <begin position="181"/>
        <end position="203"/>
    </location>
</feature>
<feature type="transmembrane region" description="Helical" evidence="5">
    <location>
        <begin position="44"/>
        <end position="65"/>
    </location>
</feature>
<dbReference type="InterPro" id="IPR051119">
    <property type="entry name" value="Nematode_SR-like"/>
</dbReference>
<proteinExistence type="predicted"/>
<dbReference type="InterPro" id="IPR019426">
    <property type="entry name" value="7TM_GPCR_serpentine_rcpt_Srv"/>
</dbReference>
<keyword evidence="3 5" id="KW-1133">Transmembrane helix</keyword>
<evidence type="ECO:0000256" key="1">
    <source>
        <dbReference type="ARBA" id="ARBA00004370"/>
    </source>
</evidence>
<feature type="transmembrane region" description="Helical" evidence="5">
    <location>
        <begin position="12"/>
        <end position="32"/>
    </location>
</feature>
<gene>
    <name evidence="7" type="ORF">PENTCL1PPCAC_13685</name>
</gene>
<evidence type="ECO:0000313" key="8">
    <source>
        <dbReference type="Proteomes" id="UP001432027"/>
    </source>
</evidence>
<dbReference type="AlphaFoldDB" id="A0AAV5T8T2"/>
<feature type="transmembrane region" description="Helical" evidence="5">
    <location>
        <begin position="85"/>
        <end position="110"/>
    </location>
</feature>